<dbReference type="Ensembl" id="ENSSSCT00035097188.1">
    <property type="protein sequence ID" value="ENSSSCP00035040979.1"/>
    <property type="gene ID" value="ENSSSCG00035071874.1"/>
</dbReference>
<accession>A0A8D1HMB4</accession>
<evidence type="ECO:0000313" key="2">
    <source>
        <dbReference type="Proteomes" id="UP000694728"/>
    </source>
</evidence>
<name>A0A8D1HMB4_PIG</name>
<organism evidence="1 2">
    <name type="scientific">Sus scrofa</name>
    <name type="common">Pig</name>
    <dbReference type="NCBI Taxonomy" id="9823"/>
    <lineage>
        <taxon>Eukaryota</taxon>
        <taxon>Metazoa</taxon>
        <taxon>Chordata</taxon>
        <taxon>Craniata</taxon>
        <taxon>Vertebrata</taxon>
        <taxon>Euteleostomi</taxon>
        <taxon>Mammalia</taxon>
        <taxon>Eutheria</taxon>
        <taxon>Laurasiatheria</taxon>
        <taxon>Artiodactyla</taxon>
        <taxon>Suina</taxon>
        <taxon>Suidae</taxon>
        <taxon>Sus</taxon>
    </lineage>
</organism>
<reference evidence="1" key="1">
    <citation type="submission" date="2025-05" db="UniProtKB">
        <authorList>
            <consortium name="Ensembl"/>
        </authorList>
    </citation>
    <scope>IDENTIFICATION</scope>
</reference>
<protein>
    <submittedName>
        <fullName evidence="1">Uncharacterized protein</fullName>
    </submittedName>
</protein>
<sequence>MNPLSVDSLVKIFSHSVGCLFVLFRVSLAVQKLLCLIRSHLFIFVFIVNTLRGGSDKMLLSFISESVWPMFSSKSLIVSGLISRSLIHVEFIFVYSVRECSDFILFHVAVQFSQHHLLNKLSFPHWIFLPPLS</sequence>
<dbReference type="Proteomes" id="UP000694720">
    <property type="component" value="Unplaced"/>
</dbReference>
<dbReference type="Proteomes" id="UP000694728">
    <property type="component" value="Unplaced"/>
</dbReference>
<proteinExistence type="predicted"/>
<evidence type="ECO:0000313" key="1">
    <source>
        <dbReference type="Ensembl" id="ENSSSCP00045017287.1"/>
    </source>
</evidence>
<dbReference type="Ensembl" id="ENSSSCT00045025027.1">
    <property type="protein sequence ID" value="ENSSSCP00045017287.1"/>
    <property type="gene ID" value="ENSSSCG00045014709.1"/>
</dbReference>
<dbReference type="Proteomes" id="UP000694724">
    <property type="component" value="Unplaced"/>
</dbReference>
<dbReference type="AlphaFoldDB" id="A0A8D1HMB4"/>
<dbReference type="Ensembl" id="ENSSSCT00055026422.1">
    <property type="protein sequence ID" value="ENSSSCP00055020992.1"/>
    <property type="gene ID" value="ENSSSCG00055013432.1"/>
</dbReference>